<reference evidence="3" key="1">
    <citation type="submission" date="2020-05" db="EMBL/GenBank/DDBJ databases">
        <authorList>
            <person name="Chiriac C."/>
            <person name="Salcher M."/>
            <person name="Ghai R."/>
            <person name="Kavagutti S V."/>
        </authorList>
    </citation>
    <scope>NUCLEOTIDE SEQUENCE</scope>
</reference>
<dbReference type="Pfam" id="PF13577">
    <property type="entry name" value="SnoaL_4"/>
    <property type="match status" value="1"/>
</dbReference>
<dbReference type="EMBL" id="CAFBPN010000006">
    <property type="protein sequence ID" value="CAB5010794.1"/>
    <property type="molecule type" value="Genomic_DNA"/>
</dbReference>
<dbReference type="InterPro" id="IPR032710">
    <property type="entry name" value="NTF2-like_dom_sf"/>
</dbReference>
<name>A0A6J7UGL9_9ZZZZ</name>
<protein>
    <submittedName>
        <fullName evidence="3">Unannotated protein</fullName>
    </submittedName>
</protein>
<dbReference type="EMBL" id="CAFBQU010000018">
    <property type="protein sequence ID" value="CAB5065093.1"/>
    <property type="molecule type" value="Genomic_DNA"/>
</dbReference>
<accession>A0A6J7UGL9</accession>
<evidence type="ECO:0000313" key="3">
    <source>
        <dbReference type="EMBL" id="CAB5065093.1"/>
    </source>
</evidence>
<dbReference type="SUPFAM" id="SSF54427">
    <property type="entry name" value="NTF2-like"/>
    <property type="match status" value="1"/>
</dbReference>
<feature type="domain" description="SnoaL-like" evidence="1">
    <location>
        <begin position="20"/>
        <end position="143"/>
    </location>
</feature>
<sequence length="162" mass="18742">MPREMNFRQRNSRTLQRLQNLEDVQEISFLKAAYCAGCDDDHNGDTVAALFIPTGTWATSMSGEHRGHDAIRAFFRSVRDSKRMKYSTHMVTNEVITVCGDEAQATWSFTMMYTSPDEKRYRILGFYRDTFVRTAGGWRFASLYSDVQDYALLETQTFRLTS</sequence>
<dbReference type="InterPro" id="IPR037401">
    <property type="entry name" value="SnoaL-like"/>
</dbReference>
<dbReference type="AlphaFoldDB" id="A0A6J7UGL9"/>
<dbReference type="CDD" id="cd00531">
    <property type="entry name" value="NTF2_like"/>
    <property type="match status" value="1"/>
</dbReference>
<gene>
    <name evidence="2" type="ORF">UFOPK4098_00273</name>
    <name evidence="3" type="ORF">UFOPK4347_00861</name>
</gene>
<organism evidence="3">
    <name type="scientific">freshwater metagenome</name>
    <dbReference type="NCBI Taxonomy" id="449393"/>
    <lineage>
        <taxon>unclassified sequences</taxon>
        <taxon>metagenomes</taxon>
        <taxon>ecological metagenomes</taxon>
    </lineage>
</organism>
<evidence type="ECO:0000259" key="1">
    <source>
        <dbReference type="Pfam" id="PF13577"/>
    </source>
</evidence>
<dbReference type="Gene3D" id="3.10.450.50">
    <property type="match status" value="1"/>
</dbReference>
<proteinExistence type="predicted"/>
<evidence type="ECO:0000313" key="2">
    <source>
        <dbReference type="EMBL" id="CAB5010794.1"/>
    </source>
</evidence>